<gene>
    <name evidence="1" type="ORF">NDU88_001432</name>
</gene>
<accession>A0AAV7THU2</accession>
<keyword evidence="2" id="KW-1185">Reference proteome</keyword>
<proteinExistence type="predicted"/>
<dbReference type="EMBL" id="JANPWB010000006">
    <property type="protein sequence ID" value="KAJ1176149.1"/>
    <property type="molecule type" value="Genomic_DNA"/>
</dbReference>
<dbReference type="Proteomes" id="UP001066276">
    <property type="component" value="Chromosome 3_2"/>
</dbReference>
<name>A0AAV7THU2_PLEWA</name>
<comment type="caution">
    <text evidence="1">The sequence shown here is derived from an EMBL/GenBank/DDBJ whole genome shotgun (WGS) entry which is preliminary data.</text>
</comment>
<dbReference type="AlphaFoldDB" id="A0AAV7THU2"/>
<evidence type="ECO:0000313" key="2">
    <source>
        <dbReference type="Proteomes" id="UP001066276"/>
    </source>
</evidence>
<organism evidence="1 2">
    <name type="scientific">Pleurodeles waltl</name>
    <name type="common">Iberian ribbed newt</name>
    <dbReference type="NCBI Taxonomy" id="8319"/>
    <lineage>
        <taxon>Eukaryota</taxon>
        <taxon>Metazoa</taxon>
        <taxon>Chordata</taxon>
        <taxon>Craniata</taxon>
        <taxon>Vertebrata</taxon>
        <taxon>Euteleostomi</taxon>
        <taxon>Amphibia</taxon>
        <taxon>Batrachia</taxon>
        <taxon>Caudata</taxon>
        <taxon>Salamandroidea</taxon>
        <taxon>Salamandridae</taxon>
        <taxon>Pleurodelinae</taxon>
        <taxon>Pleurodeles</taxon>
    </lineage>
</organism>
<protein>
    <submittedName>
        <fullName evidence="1">Uncharacterized protein</fullName>
    </submittedName>
</protein>
<evidence type="ECO:0000313" key="1">
    <source>
        <dbReference type="EMBL" id="KAJ1176149.1"/>
    </source>
</evidence>
<sequence length="92" mass="10317">MRWDWAARLCRGEGEGDWRGHDCSPRPGRSGTPFAAAGHNLTCWDHLMRVEHHKNSSERCSTRREKLTNQAARAVVGLRSADPRQAGPTLPE</sequence>
<reference evidence="1" key="1">
    <citation type="journal article" date="2022" name="bioRxiv">
        <title>Sequencing and chromosome-scale assembly of the giantPleurodeles waltlgenome.</title>
        <authorList>
            <person name="Brown T."/>
            <person name="Elewa A."/>
            <person name="Iarovenko S."/>
            <person name="Subramanian E."/>
            <person name="Araus A.J."/>
            <person name="Petzold A."/>
            <person name="Susuki M."/>
            <person name="Suzuki K.-i.T."/>
            <person name="Hayashi T."/>
            <person name="Toyoda A."/>
            <person name="Oliveira C."/>
            <person name="Osipova E."/>
            <person name="Leigh N.D."/>
            <person name="Simon A."/>
            <person name="Yun M.H."/>
        </authorList>
    </citation>
    <scope>NUCLEOTIDE SEQUENCE</scope>
    <source>
        <strain evidence="1">20211129_DDA</strain>
        <tissue evidence="1">Liver</tissue>
    </source>
</reference>